<evidence type="ECO:0000256" key="2">
    <source>
        <dbReference type="PROSITE-ProRule" id="PRU00335"/>
    </source>
</evidence>
<dbReference type="Gene3D" id="1.10.357.10">
    <property type="entry name" value="Tetracycline Repressor, domain 2"/>
    <property type="match status" value="1"/>
</dbReference>
<keyword evidence="5" id="KW-1185">Reference proteome</keyword>
<gene>
    <name evidence="4" type="ORF">ACFQRG_01660</name>
</gene>
<name>A0ABW2PQK6_9BACL</name>
<protein>
    <submittedName>
        <fullName evidence="4">TetR/AcrR family transcriptional regulator</fullName>
    </submittedName>
</protein>
<dbReference type="EMBL" id="JBHTCO010000002">
    <property type="protein sequence ID" value="MFC7391699.1"/>
    <property type="molecule type" value="Genomic_DNA"/>
</dbReference>
<dbReference type="Proteomes" id="UP001596505">
    <property type="component" value="Unassembled WGS sequence"/>
</dbReference>
<dbReference type="Gene3D" id="1.10.10.60">
    <property type="entry name" value="Homeodomain-like"/>
    <property type="match status" value="1"/>
</dbReference>
<dbReference type="PROSITE" id="PS50977">
    <property type="entry name" value="HTH_TETR_2"/>
    <property type="match status" value="1"/>
</dbReference>
<dbReference type="PRINTS" id="PR00455">
    <property type="entry name" value="HTHTETR"/>
</dbReference>
<sequence length="190" mass="21790">MNGRKESILKAAEKSFALFGYKGTTMDQVAKIANVGKGTIYNFFKNKEELFNEIMDQFIHQAKVIAEAAIDENDTFFVNLHRALYGILSLRKDHQLTIKMTQEVKDIGTLPAKQALGKFEDAILSFLEKHIRLAIEKGELVDCDPEITAFVMLRLYIAIVFEWEQRHEPLDKEEIAGLFDLYFANGLEKR</sequence>
<dbReference type="RefSeq" id="WP_380962966.1">
    <property type="nucleotide sequence ID" value="NZ_JBHTCO010000002.1"/>
</dbReference>
<evidence type="ECO:0000259" key="3">
    <source>
        <dbReference type="PROSITE" id="PS50977"/>
    </source>
</evidence>
<accession>A0ABW2PQK6</accession>
<dbReference type="PROSITE" id="PS01081">
    <property type="entry name" value="HTH_TETR_1"/>
    <property type="match status" value="1"/>
</dbReference>
<evidence type="ECO:0000313" key="5">
    <source>
        <dbReference type="Proteomes" id="UP001596505"/>
    </source>
</evidence>
<feature type="domain" description="HTH tetR-type" evidence="3">
    <location>
        <begin position="2"/>
        <end position="62"/>
    </location>
</feature>
<dbReference type="SUPFAM" id="SSF48498">
    <property type="entry name" value="Tetracyclin repressor-like, C-terminal domain"/>
    <property type="match status" value="1"/>
</dbReference>
<dbReference type="SUPFAM" id="SSF46689">
    <property type="entry name" value="Homeodomain-like"/>
    <property type="match status" value="1"/>
</dbReference>
<dbReference type="InterPro" id="IPR023772">
    <property type="entry name" value="DNA-bd_HTH_TetR-type_CS"/>
</dbReference>
<organism evidence="4 5">
    <name type="scientific">Scopulibacillus cellulosilyticus</name>
    <dbReference type="NCBI Taxonomy" id="2665665"/>
    <lineage>
        <taxon>Bacteria</taxon>
        <taxon>Bacillati</taxon>
        <taxon>Bacillota</taxon>
        <taxon>Bacilli</taxon>
        <taxon>Bacillales</taxon>
        <taxon>Sporolactobacillaceae</taxon>
        <taxon>Scopulibacillus</taxon>
    </lineage>
</organism>
<proteinExistence type="predicted"/>
<dbReference type="InterPro" id="IPR001647">
    <property type="entry name" value="HTH_TetR"/>
</dbReference>
<dbReference type="InterPro" id="IPR050624">
    <property type="entry name" value="HTH-type_Tx_Regulator"/>
</dbReference>
<dbReference type="InterPro" id="IPR009057">
    <property type="entry name" value="Homeodomain-like_sf"/>
</dbReference>
<dbReference type="PANTHER" id="PTHR43479">
    <property type="entry name" value="ACREF/ENVCD OPERON REPRESSOR-RELATED"/>
    <property type="match status" value="1"/>
</dbReference>
<comment type="caution">
    <text evidence="4">The sequence shown here is derived from an EMBL/GenBank/DDBJ whole genome shotgun (WGS) entry which is preliminary data.</text>
</comment>
<feature type="DNA-binding region" description="H-T-H motif" evidence="2">
    <location>
        <begin position="25"/>
        <end position="44"/>
    </location>
</feature>
<dbReference type="InterPro" id="IPR036271">
    <property type="entry name" value="Tet_transcr_reg_TetR-rel_C_sf"/>
</dbReference>
<evidence type="ECO:0000256" key="1">
    <source>
        <dbReference type="ARBA" id="ARBA00023125"/>
    </source>
</evidence>
<dbReference type="Pfam" id="PF00440">
    <property type="entry name" value="TetR_N"/>
    <property type="match status" value="1"/>
</dbReference>
<dbReference type="PANTHER" id="PTHR43479:SF11">
    <property type="entry name" value="ACREF_ENVCD OPERON REPRESSOR-RELATED"/>
    <property type="match status" value="1"/>
</dbReference>
<keyword evidence="1 2" id="KW-0238">DNA-binding</keyword>
<reference evidence="5" key="1">
    <citation type="journal article" date="2019" name="Int. J. Syst. Evol. Microbiol.">
        <title>The Global Catalogue of Microorganisms (GCM) 10K type strain sequencing project: providing services to taxonomists for standard genome sequencing and annotation.</title>
        <authorList>
            <consortium name="The Broad Institute Genomics Platform"/>
            <consortium name="The Broad Institute Genome Sequencing Center for Infectious Disease"/>
            <person name="Wu L."/>
            <person name="Ma J."/>
        </authorList>
    </citation>
    <scope>NUCLEOTIDE SEQUENCE [LARGE SCALE GENOMIC DNA]</scope>
    <source>
        <strain evidence="5">CGMCC 1.16305</strain>
    </source>
</reference>
<evidence type="ECO:0000313" key="4">
    <source>
        <dbReference type="EMBL" id="MFC7391699.1"/>
    </source>
</evidence>